<evidence type="ECO:0000256" key="11">
    <source>
        <dbReference type="ARBA" id="ARBA00023049"/>
    </source>
</evidence>
<evidence type="ECO:0000256" key="16">
    <source>
        <dbReference type="PIRSR" id="PIRSR006404-2"/>
    </source>
</evidence>
<proteinExistence type="inferred from homology"/>
<feature type="active site" evidence="15">
    <location>
        <position position="68"/>
    </location>
</feature>
<feature type="binding site" evidence="16">
    <location>
        <position position="165"/>
    </location>
    <ligand>
        <name>Zn(2+)</name>
        <dbReference type="ChEBI" id="CHEBI:29105"/>
        <note>catalytic</note>
    </ligand>
</feature>
<dbReference type="GO" id="GO:0006508">
    <property type="term" value="P:proteolysis"/>
    <property type="evidence" value="ECO:0007669"/>
    <property type="project" value="UniProtKB-KW"/>
</dbReference>
<keyword evidence="9 14" id="KW-0862">Zinc</keyword>
<evidence type="ECO:0000256" key="3">
    <source>
        <dbReference type="ARBA" id="ARBA00022475"/>
    </source>
</evidence>
<name>A0A931BD25_9ACTN</name>
<feature type="domain" description="Peptidase M50" evidence="17">
    <location>
        <begin position="139"/>
        <end position="182"/>
    </location>
</feature>
<evidence type="ECO:0000256" key="12">
    <source>
        <dbReference type="ARBA" id="ARBA00023122"/>
    </source>
</evidence>
<dbReference type="EMBL" id="JADPRT010000022">
    <property type="protein sequence ID" value="MBF9073351.1"/>
    <property type="molecule type" value="Genomic_DNA"/>
</dbReference>
<keyword evidence="6 14" id="KW-0479">Metal-binding</keyword>
<keyword evidence="10 14" id="KW-1133">Transmembrane helix</keyword>
<evidence type="ECO:0000259" key="17">
    <source>
        <dbReference type="Pfam" id="PF02163"/>
    </source>
</evidence>
<dbReference type="EMBL" id="JADPRT010000004">
    <property type="protein sequence ID" value="MBF9068897.1"/>
    <property type="molecule type" value="Genomic_DNA"/>
</dbReference>
<evidence type="ECO:0000256" key="7">
    <source>
        <dbReference type="ARBA" id="ARBA00022737"/>
    </source>
</evidence>
<dbReference type="InterPro" id="IPR008915">
    <property type="entry name" value="Peptidase_M50"/>
</dbReference>
<comment type="caution">
    <text evidence="19">The sequence shown here is derived from an EMBL/GenBank/DDBJ whole genome shotgun (WGS) entry which is preliminary data.</text>
</comment>
<dbReference type="InterPro" id="IPR016483">
    <property type="entry name" value="UCP006404_Pept_M50_CBS"/>
</dbReference>
<keyword evidence="7" id="KW-0677">Repeat</keyword>
<protein>
    <recommendedName>
        <fullName evidence="14">Zinc metalloprotease</fullName>
    </recommendedName>
</protein>
<evidence type="ECO:0000256" key="6">
    <source>
        <dbReference type="ARBA" id="ARBA00022723"/>
    </source>
</evidence>
<evidence type="ECO:0000256" key="1">
    <source>
        <dbReference type="ARBA" id="ARBA00004651"/>
    </source>
</evidence>
<dbReference type="RefSeq" id="WP_196194031.1">
    <property type="nucleotide sequence ID" value="NZ_JADPRT010000004.1"/>
</dbReference>
<evidence type="ECO:0000256" key="14">
    <source>
        <dbReference type="PIRNR" id="PIRNR006404"/>
    </source>
</evidence>
<evidence type="ECO:0000256" key="8">
    <source>
        <dbReference type="ARBA" id="ARBA00022801"/>
    </source>
</evidence>
<dbReference type="AlphaFoldDB" id="A0A931BD25"/>
<keyword evidence="3 14" id="KW-1003">Cell membrane</keyword>
<feature type="transmembrane region" description="Helical" evidence="14">
    <location>
        <begin position="21"/>
        <end position="41"/>
    </location>
</feature>
<dbReference type="SUPFAM" id="SSF54631">
    <property type="entry name" value="CBS-domain pair"/>
    <property type="match status" value="1"/>
</dbReference>
<feature type="transmembrane region" description="Helical" evidence="14">
    <location>
        <begin position="140"/>
        <end position="159"/>
    </location>
</feature>
<keyword evidence="11 14" id="KW-0482">Metalloprotease</keyword>
<keyword evidence="5 14" id="KW-0812">Transmembrane</keyword>
<feature type="transmembrane region" description="Helical" evidence="14">
    <location>
        <begin position="215"/>
        <end position="234"/>
    </location>
</feature>
<dbReference type="PIRSF" id="PIRSF006404">
    <property type="entry name" value="UCP006404_Pept_M50_CBS"/>
    <property type="match status" value="1"/>
</dbReference>
<accession>A0A931BD25</accession>
<evidence type="ECO:0000256" key="10">
    <source>
        <dbReference type="ARBA" id="ARBA00022989"/>
    </source>
</evidence>
<dbReference type="PANTHER" id="PTHR39188:SF3">
    <property type="entry name" value="STAGE IV SPORULATION PROTEIN FB"/>
    <property type="match status" value="1"/>
</dbReference>
<keyword evidence="20" id="KW-1185">Reference proteome</keyword>
<feature type="binding site" evidence="16">
    <location>
        <position position="71"/>
    </location>
    <ligand>
        <name>Zn(2+)</name>
        <dbReference type="ChEBI" id="CHEBI:29105"/>
        <note>catalytic</note>
    </ligand>
</feature>
<keyword evidence="4 14" id="KW-0645">Protease</keyword>
<dbReference type="Pfam" id="PF02163">
    <property type="entry name" value="Peptidase_M50"/>
    <property type="match status" value="2"/>
</dbReference>
<evidence type="ECO:0000256" key="9">
    <source>
        <dbReference type="ARBA" id="ARBA00022833"/>
    </source>
</evidence>
<evidence type="ECO:0000256" key="2">
    <source>
        <dbReference type="ARBA" id="ARBA00007931"/>
    </source>
</evidence>
<comment type="similarity">
    <text evidence="2 14">Belongs to the peptidase M50B family.</text>
</comment>
<comment type="cofactor">
    <cofactor evidence="14 16">
        <name>Zn(2+)</name>
        <dbReference type="ChEBI" id="CHEBI:29105"/>
    </cofactor>
    <text evidence="14 16">Binds 1 zinc ion per subunit.</text>
</comment>
<dbReference type="InterPro" id="IPR046342">
    <property type="entry name" value="CBS_dom_sf"/>
</dbReference>
<evidence type="ECO:0000313" key="19">
    <source>
        <dbReference type="EMBL" id="MBF9073351.1"/>
    </source>
</evidence>
<dbReference type="GO" id="GO:0005886">
    <property type="term" value="C:plasma membrane"/>
    <property type="evidence" value="ECO:0007669"/>
    <property type="project" value="UniProtKB-SubCell"/>
</dbReference>
<keyword evidence="12" id="KW-0129">CBS domain</keyword>
<evidence type="ECO:0000313" key="20">
    <source>
        <dbReference type="Proteomes" id="UP000657385"/>
    </source>
</evidence>
<feature type="binding site" evidence="16">
    <location>
        <position position="67"/>
    </location>
    <ligand>
        <name>Zn(2+)</name>
        <dbReference type="ChEBI" id="CHEBI:29105"/>
        <note>catalytic</note>
    </ligand>
</feature>
<gene>
    <name evidence="18" type="ORF">I2501_12775</name>
    <name evidence="19" type="ORF">I2501_35590</name>
</gene>
<evidence type="ECO:0000256" key="15">
    <source>
        <dbReference type="PIRSR" id="PIRSR006404-1"/>
    </source>
</evidence>
<comment type="subcellular location">
    <subcellularLocation>
        <location evidence="1 14">Cell membrane</location>
        <topology evidence="1 14">Multi-pass membrane protein</topology>
    </subcellularLocation>
</comment>
<dbReference type="Proteomes" id="UP000657385">
    <property type="component" value="Unassembled WGS sequence"/>
</dbReference>
<dbReference type="PANTHER" id="PTHR39188">
    <property type="entry name" value="MEMBRANE-ASSOCIATED ZINC METALLOPROTEASE M50B"/>
    <property type="match status" value="1"/>
</dbReference>
<keyword evidence="8 14" id="KW-0378">Hydrolase</keyword>
<reference evidence="19" key="1">
    <citation type="submission" date="2020-11" db="EMBL/GenBank/DDBJ databases">
        <title>Isolation and identification of active actinomycetes.</title>
        <authorList>
            <person name="Yu B."/>
        </authorList>
    </citation>
    <scope>NUCLEOTIDE SEQUENCE</scope>
    <source>
        <strain evidence="19">NEAU-YB345</strain>
    </source>
</reference>
<dbReference type="GO" id="GO:0046872">
    <property type="term" value="F:metal ion binding"/>
    <property type="evidence" value="ECO:0007669"/>
    <property type="project" value="UniProtKB-UniRule"/>
</dbReference>
<organism evidence="19 20">
    <name type="scientific">Streptacidiphilus fuscans</name>
    <dbReference type="NCBI Taxonomy" id="2789292"/>
    <lineage>
        <taxon>Bacteria</taxon>
        <taxon>Bacillati</taxon>
        <taxon>Actinomycetota</taxon>
        <taxon>Actinomycetes</taxon>
        <taxon>Kitasatosporales</taxon>
        <taxon>Streptomycetaceae</taxon>
        <taxon>Streptacidiphilus</taxon>
    </lineage>
</organism>
<feature type="domain" description="Peptidase M50" evidence="17">
    <location>
        <begin position="57"/>
        <end position="128"/>
    </location>
</feature>
<dbReference type="GO" id="GO:0008237">
    <property type="term" value="F:metallopeptidase activity"/>
    <property type="evidence" value="ECO:0007669"/>
    <property type="project" value="UniProtKB-UniRule"/>
</dbReference>
<keyword evidence="13 14" id="KW-0472">Membrane</keyword>
<evidence type="ECO:0000256" key="5">
    <source>
        <dbReference type="ARBA" id="ARBA00022692"/>
    </source>
</evidence>
<dbReference type="Gene3D" id="3.10.580.10">
    <property type="entry name" value="CBS-domain"/>
    <property type="match status" value="1"/>
</dbReference>
<feature type="transmembrane region" description="Helical" evidence="14">
    <location>
        <begin position="47"/>
        <end position="67"/>
    </location>
</feature>
<sequence>MNGSVPLGRLFGIPLRVHWSAPLLVFLLTLGLAANVLPAWVPGRSSGVYLLGGLVGALLLIASLVLHEVAHGVVARRAGTRVDDMTVWGLGGVTRIGRLHGPGRELLVALAGPVVSLLVAAATWGVGLVALNVLDWDVPAAVLIWTGVINLLVAVFNLLPGAPLDGGRVLQAVLWWRGGDRDRAERQAGRCGQALGGVMVLGGWIVLLRTATGSAGVWLLLVGGFLVVAASAEVRHAALAASARGVRVGEAMTTPAFTRPDWSTVDRVFEESTTWRSLGAVPVVDFNGYPSGVVRWRTVLGIPPGRRGAVRLRDVAVPLSTWATASTQDDLLDALDDSRGRLPLLVLDGGLLVGAVTTLDLARLVRSATRAGSAWTSGSGR</sequence>
<feature type="transmembrane region" description="Helical" evidence="14">
    <location>
        <begin position="106"/>
        <end position="134"/>
    </location>
</feature>
<evidence type="ECO:0000313" key="18">
    <source>
        <dbReference type="EMBL" id="MBF9068897.1"/>
    </source>
</evidence>
<evidence type="ECO:0000256" key="4">
    <source>
        <dbReference type="ARBA" id="ARBA00022670"/>
    </source>
</evidence>
<feature type="transmembrane region" description="Helical" evidence="14">
    <location>
        <begin position="191"/>
        <end position="209"/>
    </location>
</feature>
<evidence type="ECO:0000256" key="13">
    <source>
        <dbReference type="ARBA" id="ARBA00023136"/>
    </source>
</evidence>